<dbReference type="EMBL" id="DAAYJT010000021">
    <property type="protein sequence ID" value="HAG4528382.1"/>
    <property type="molecule type" value="Genomic_DNA"/>
</dbReference>
<evidence type="ECO:0000313" key="1">
    <source>
        <dbReference type="EMBL" id="HAG4528382.1"/>
    </source>
</evidence>
<reference evidence="1" key="2">
    <citation type="submission" date="2020-02" db="EMBL/GenBank/DDBJ databases">
        <authorList>
            <consortium name="NCBI Pathogen Detection Project"/>
        </authorList>
    </citation>
    <scope>NUCLEOTIDE SEQUENCE</scope>
    <source>
        <strain evidence="1">MA.AU168</strain>
    </source>
</reference>
<comment type="caution">
    <text evidence="1">The sequence shown here is derived from an EMBL/GenBank/DDBJ whole genome shotgun (WGS) entry which is preliminary data.</text>
</comment>
<protein>
    <submittedName>
        <fullName evidence="1">Tail fiber assembly protein</fullName>
    </submittedName>
</protein>
<dbReference type="AlphaFoldDB" id="A0A763STN1"/>
<organism evidence="1">
    <name type="scientific">Salmonella enterica</name>
    <name type="common">Salmonella choleraesuis</name>
    <dbReference type="NCBI Taxonomy" id="28901"/>
    <lineage>
        <taxon>Bacteria</taxon>
        <taxon>Pseudomonadati</taxon>
        <taxon>Pseudomonadota</taxon>
        <taxon>Gammaproteobacteria</taxon>
        <taxon>Enterobacterales</taxon>
        <taxon>Enterobacteriaceae</taxon>
        <taxon>Salmonella</taxon>
    </lineage>
</organism>
<gene>
    <name evidence="1" type="ORF">G8404_004192</name>
</gene>
<sequence length="46" mass="5066">MSPLQDAVGLGIATTNETAKLTAWKIYRVQLTRVDASNPQNILPLR</sequence>
<dbReference type="Pfam" id="PF02413">
    <property type="entry name" value="Caudo_TAP"/>
    <property type="match status" value="1"/>
</dbReference>
<reference evidence="1" key="1">
    <citation type="journal article" date="2018" name="Genome Biol.">
        <title>SKESA: strategic k-mer extension for scrupulous assemblies.</title>
        <authorList>
            <person name="Souvorov A."/>
            <person name="Agarwala R."/>
            <person name="Lipman D.J."/>
        </authorList>
    </citation>
    <scope>NUCLEOTIDE SEQUENCE</scope>
    <source>
        <strain evidence="1">MA.AU168</strain>
    </source>
</reference>
<proteinExistence type="predicted"/>
<name>A0A763STN1_SALER</name>
<dbReference type="InterPro" id="IPR003458">
    <property type="entry name" value="Phage_T4_Gp38_tail_assem"/>
</dbReference>
<accession>A0A763STN1</accession>